<dbReference type="Proteomes" id="UP001281003">
    <property type="component" value="Unassembled WGS sequence"/>
</dbReference>
<reference evidence="1" key="2">
    <citation type="submission" date="2023-07" db="EMBL/GenBank/DDBJ databases">
        <authorList>
            <consortium name="Lawrence Berkeley National Laboratory"/>
            <person name="Haridas S."/>
            <person name="Hensen N."/>
            <person name="Bonometti L."/>
            <person name="Westerberg I."/>
            <person name="Brannstrom I.O."/>
            <person name="Guillou S."/>
            <person name="Cros-Aarteil S."/>
            <person name="Calhoun S."/>
            <person name="Kuo A."/>
            <person name="Mondo S."/>
            <person name="Pangilinan J."/>
            <person name="Riley R."/>
            <person name="LaButti K."/>
            <person name="Andreopoulos B."/>
            <person name="Lipzen A."/>
            <person name="Chen C."/>
            <person name="Yanf M."/>
            <person name="Daum C."/>
            <person name="Ng V."/>
            <person name="Clum A."/>
            <person name="Steindorff A."/>
            <person name="Ohm R."/>
            <person name="Martin F."/>
            <person name="Silar P."/>
            <person name="Natvig D."/>
            <person name="Lalanne C."/>
            <person name="Gautier V."/>
            <person name="Ament-velasquez S.L."/>
            <person name="Kruys A."/>
            <person name="Hutchinson M.I."/>
            <person name="Powell A.J."/>
            <person name="Barry K."/>
            <person name="Miller A.N."/>
            <person name="Grigoriev I.V."/>
            <person name="Debuchy R."/>
            <person name="Gladieux P."/>
            <person name="Thoren M.H."/>
            <person name="Johannesson H."/>
        </authorList>
    </citation>
    <scope>NUCLEOTIDE SEQUENCE</scope>
    <source>
        <strain evidence="1">FGSC 1904</strain>
    </source>
</reference>
<sequence>MSGNNNTGEDNSPKYILFDRDWSAVTTLSVQAKRLVDHRLSYGISEWVLWAEQKQLRSLEDYQSIRWIFYNAMVEEIESRL</sequence>
<accession>A0AAE0P9S5</accession>
<keyword evidence="2" id="KW-1185">Reference proteome</keyword>
<dbReference type="AlphaFoldDB" id="A0AAE0P9S5"/>
<gene>
    <name evidence="1" type="ORF">B0T20DRAFT_481020</name>
</gene>
<name>A0AAE0P9S5_SORBR</name>
<protein>
    <submittedName>
        <fullName evidence="1">Uncharacterized protein</fullName>
    </submittedName>
</protein>
<proteinExistence type="predicted"/>
<organism evidence="1 2">
    <name type="scientific">Sordaria brevicollis</name>
    <dbReference type="NCBI Taxonomy" id="83679"/>
    <lineage>
        <taxon>Eukaryota</taxon>
        <taxon>Fungi</taxon>
        <taxon>Dikarya</taxon>
        <taxon>Ascomycota</taxon>
        <taxon>Pezizomycotina</taxon>
        <taxon>Sordariomycetes</taxon>
        <taxon>Sordariomycetidae</taxon>
        <taxon>Sordariales</taxon>
        <taxon>Sordariaceae</taxon>
        <taxon>Sordaria</taxon>
    </lineage>
</organism>
<evidence type="ECO:0000313" key="1">
    <source>
        <dbReference type="EMBL" id="KAK3396016.1"/>
    </source>
</evidence>
<evidence type="ECO:0000313" key="2">
    <source>
        <dbReference type="Proteomes" id="UP001281003"/>
    </source>
</evidence>
<comment type="caution">
    <text evidence="1">The sequence shown here is derived from an EMBL/GenBank/DDBJ whole genome shotgun (WGS) entry which is preliminary data.</text>
</comment>
<dbReference type="EMBL" id="JAUTDP010000009">
    <property type="protein sequence ID" value="KAK3396016.1"/>
    <property type="molecule type" value="Genomic_DNA"/>
</dbReference>
<reference evidence="1" key="1">
    <citation type="journal article" date="2023" name="Mol. Phylogenet. Evol.">
        <title>Genome-scale phylogeny and comparative genomics of the fungal order Sordariales.</title>
        <authorList>
            <person name="Hensen N."/>
            <person name="Bonometti L."/>
            <person name="Westerberg I."/>
            <person name="Brannstrom I.O."/>
            <person name="Guillou S."/>
            <person name="Cros-Aarteil S."/>
            <person name="Calhoun S."/>
            <person name="Haridas S."/>
            <person name="Kuo A."/>
            <person name="Mondo S."/>
            <person name="Pangilinan J."/>
            <person name="Riley R."/>
            <person name="LaButti K."/>
            <person name="Andreopoulos B."/>
            <person name="Lipzen A."/>
            <person name="Chen C."/>
            <person name="Yan M."/>
            <person name="Daum C."/>
            <person name="Ng V."/>
            <person name="Clum A."/>
            <person name="Steindorff A."/>
            <person name="Ohm R.A."/>
            <person name="Martin F."/>
            <person name="Silar P."/>
            <person name="Natvig D.O."/>
            <person name="Lalanne C."/>
            <person name="Gautier V."/>
            <person name="Ament-Velasquez S.L."/>
            <person name="Kruys A."/>
            <person name="Hutchinson M.I."/>
            <person name="Powell A.J."/>
            <person name="Barry K."/>
            <person name="Miller A.N."/>
            <person name="Grigoriev I.V."/>
            <person name="Debuchy R."/>
            <person name="Gladieux P."/>
            <person name="Hiltunen Thoren M."/>
            <person name="Johannesson H."/>
        </authorList>
    </citation>
    <scope>NUCLEOTIDE SEQUENCE</scope>
    <source>
        <strain evidence="1">FGSC 1904</strain>
    </source>
</reference>